<dbReference type="PIRSF" id="PIRSF006324">
    <property type="entry name" value="LeuE"/>
    <property type="match status" value="1"/>
</dbReference>
<sequence>MQTITMSLAAFTASAAIFTMSPGLDTATVLRTSTTSGTKSGLSASLGITGGLLVWGIGAAFGLTALLAASTLAFNIVKWAGAAYLFYLGIGMLLRPRTAFSGDPTAATRRLSPAAGFRQGFMSNILNPKVGIFYITFLPQFIPHGVNVILFSLLLAGLQAVMSMSWLSLLVALTVPFSHILSRPAVVRRLDRLTGCIFMGFGLKLALTDRH</sequence>
<dbReference type="PANTHER" id="PTHR30086">
    <property type="entry name" value="ARGININE EXPORTER PROTEIN ARGO"/>
    <property type="match status" value="1"/>
</dbReference>
<gene>
    <name evidence="7" type="ORF">C7453_10141</name>
</gene>
<evidence type="ECO:0000256" key="5">
    <source>
        <dbReference type="ARBA" id="ARBA00023136"/>
    </source>
</evidence>
<evidence type="ECO:0000256" key="6">
    <source>
        <dbReference type="SAM" id="Phobius"/>
    </source>
</evidence>
<dbReference type="EMBL" id="QQAW01000001">
    <property type="protein sequence ID" value="RDI40254.1"/>
    <property type="molecule type" value="Genomic_DNA"/>
</dbReference>
<evidence type="ECO:0000256" key="1">
    <source>
        <dbReference type="ARBA" id="ARBA00004651"/>
    </source>
</evidence>
<dbReference type="RefSeq" id="WP_245948654.1">
    <property type="nucleotide sequence ID" value="NZ_BJMI01000015.1"/>
</dbReference>
<accession>A0A370GCS8</accession>
<proteinExistence type="predicted"/>
<evidence type="ECO:0000256" key="4">
    <source>
        <dbReference type="ARBA" id="ARBA00022989"/>
    </source>
</evidence>
<keyword evidence="8" id="KW-1185">Reference proteome</keyword>
<keyword evidence="5 6" id="KW-0472">Membrane</keyword>
<dbReference type="Proteomes" id="UP000254958">
    <property type="component" value="Unassembled WGS sequence"/>
</dbReference>
<comment type="caution">
    <text evidence="7">The sequence shown here is derived from an EMBL/GenBank/DDBJ whole genome shotgun (WGS) entry which is preliminary data.</text>
</comment>
<dbReference type="InterPro" id="IPR001123">
    <property type="entry name" value="LeuE-type"/>
</dbReference>
<evidence type="ECO:0000313" key="8">
    <source>
        <dbReference type="Proteomes" id="UP000254958"/>
    </source>
</evidence>
<reference evidence="7 8" key="1">
    <citation type="submission" date="2018-07" db="EMBL/GenBank/DDBJ databases">
        <title>Genomic Encyclopedia of Type Strains, Phase IV (KMG-IV): sequencing the most valuable type-strain genomes for metagenomic binning, comparative biology and taxonomic classification.</title>
        <authorList>
            <person name="Goeker M."/>
        </authorList>
    </citation>
    <scope>NUCLEOTIDE SEQUENCE [LARGE SCALE GENOMIC DNA]</scope>
    <source>
        <strain evidence="7 8">DSM 5603</strain>
    </source>
</reference>
<feature type="transmembrane region" description="Helical" evidence="6">
    <location>
        <begin position="42"/>
        <end position="69"/>
    </location>
</feature>
<dbReference type="Pfam" id="PF01810">
    <property type="entry name" value="LysE"/>
    <property type="match status" value="1"/>
</dbReference>
<organism evidence="7 8">
    <name type="scientific">Gluconacetobacter liquefaciens</name>
    <name type="common">Acetobacter liquefaciens</name>
    <dbReference type="NCBI Taxonomy" id="89584"/>
    <lineage>
        <taxon>Bacteria</taxon>
        <taxon>Pseudomonadati</taxon>
        <taxon>Pseudomonadota</taxon>
        <taxon>Alphaproteobacteria</taxon>
        <taxon>Acetobacterales</taxon>
        <taxon>Acetobacteraceae</taxon>
        <taxon>Gluconacetobacter</taxon>
    </lineage>
</organism>
<evidence type="ECO:0000313" key="7">
    <source>
        <dbReference type="EMBL" id="RDI40254.1"/>
    </source>
</evidence>
<dbReference type="PANTHER" id="PTHR30086:SF20">
    <property type="entry name" value="ARGININE EXPORTER PROTEIN ARGO-RELATED"/>
    <property type="match status" value="1"/>
</dbReference>
<keyword evidence="2" id="KW-1003">Cell membrane</keyword>
<dbReference type="AlphaFoldDB" id="A0A370GCS8"/>
<protein>
    <submittedName>
        <fullName evidence="7">Threonine/homoserine/homoserine lactone efflux protein</fullName>
    </submittedName>
</protein>
<feature type="transmembrane region" description="Helical" evidence="6">
    <location>
        <begin position="76"/>
        <end position="94"/>
    </location>
</feature>
<name>A0A370GCS8_GLULI</name>
<dbReference type="GO" id="GO:0015171">
    <property type="term" value="F:amino acid transmembrane transporter activity"/>
    <property type="evidence" value="ECO:0007669"/>
    <property type="project" value="TreeGrafter"/>
</dbReference>
<keyword evidence="3 6" id="KW-0812">Transmembrane</keyword>
<comment type="subcellular location">
    <subcellularLocation>
        <location evidence="1">Cell membrane</location>
        <topology evidence="1">Multi-pass membrane protein</topology>
    </subcellularLocation>
</comment>
<dbReference type="GO" id="GO:0005886">
    <property type="term" value="C:plasma membrane"/>
    <property type="evidence" value="ECO:0007669"/>
    <property type="project" value="UniProtKB-SubCell"/>
</dbReference>
<evidence type="ECO:0000256" key="2">
    <source>
        <dbReference type="ARBA" id="ARBA00022475"/>
    </source>
</evidence>
<evidence type="ECO:0000256" key="3">
    <source>
        <dbReference type="ARBA" id="ARBA00022692"/>
    </source>
</evidence>
<keyword evidence="4 6" id="KW-1133">Transmembrane helix</keyword>